<gene>
    <name evidence="14" type="ORF">Cri9333_1190</name>
</gene>
<dbReference type="eggNOG" id="COG2198">
    <property type="taxonomic scope" value="Bacteria"/>
</dbReference>
<evidence type="ECO:0000256" key="6">
    <source>
        <dbReference type="ARBA" id="ARBA00023012"/>
    </source>
</evidence>
<feature type="region of interest" description="Disordered" evidence="9">
    <location>
        <begin position="1186"/>
        <end position="1205"/>
    </location>
</feature>
<feature type="region of interest" description="Disordered" evidence="9">
    <location>
        <begin position="418"/>
        <end position="481"/>
    </location>
</feature>
<dbReference type="RefSeq" id="WP_015202216.1">
    <property type="nucleotide sequence ID" value="NC_019753.1"/>
</dbReference>
<dbReference type="OrthoDB" id="2079555at2"/>
<dbReference type="GO" id="GO:0006935">
    <property type="term" value="P:chemotaxis"/>
    <property type="evidence" value="ECO:0007669"/>
    <property type="project" value="InterPro"/>
</dbReference>
<protein>
    <recommendedName>
        <fullName evidence="2">histidine kinase</fullName>
        <ecNumber evidence="2">2.7.13.3</ecNumber>
    </recommendedName>
</protein>
<dbReference type="SMART" id="SM00073">
    <property type="entry name" value="HPT"/>
    <property type="match status" value="1"/>
</dbReference>
<feature type="region of interest" description="Disordered" evidence="9">
    <location>
        <begin position="1283"/>
        <end position="1302"/>
    </location>
</feature>
<feature type="modified residue" description="4-aspartylphosphate" evidence="8">
    <location>
        <position position="1776"/>
    </location>
</feature>
<feature type="compositionally biased region" description="Polar residues" evidence="9">
    <location>
        <begin position="428"/>
        <end position="445"/>
    </location>
</feature>
<sequence length="1856" mass="206648">MQPEQQQRIMGYFIEEAKDHLNTIEKGLLNLQETIQDAEIVNEVFRAAHSIKGGAAMLGISSIQKTAHRLEDCFKLLRDCPVSVDQKLESLFLKVFDTLQALVEQLETPFGLTDETASGIMSGVEPVFGQLTNHLQQLLEGSGQTQDVGESQERVVITGADSQARKTIQETFQTEVLVHLRSMLQLFKQPDSSVYRSQLQALCRQLGSLGERFGLPKWSELLETSRNAIANQENSTSTLARVIIKEIKQAQDLVLATREVEILPSQDLKALLPKLPATAQSGTYESTVSAGWNNPTAPKLETNNQFLFTSEEITSIPARPTPPEKSLLRSRLGVNRNEPEFELSELDSLAELFDGEQIELDESWQEEDIFSNADSGQSTDVLSLEDEDFSTDFSDFLLEENGQVAGTEAESSNDDFMSLFGEDIDSEPSFTPQPQLSRQSATEVESPSDDFMSLFGEEIDSEPSFTPQPQLSRQSATEAESLSDDFMSLFGEEIDSEPSFTQTQNQQVEQQYHHAQDLADENLEDDFADLLFDTDAPEQAAASTQEDLSNLFGDSLWSETEVEPQLTSDLDSSLNNSNNQQQPDDQLLEILTADNVNEALSVAISTPETLARATVVEEDLNNLLTDLDGNEGLFSSAESKSDQLEMRETRVEPLISDQTGDHSSELTDDWQDMLFEEESTVGNTDLEELDDLNLLEDQANFIEAIDEQGDWTLEELLLDEDSEEKDFSISNTNAELESFLSDDDLNNSTSFSLNNTEENELAFLELDIDSPAINTQVATENLTINPDAEDWDLDIDLNDSLFTDEIVEDNDFNNSDLEIENFDWELDSSLTNQLELETEKEPELDPLFGESFDDETLGLSNLSSELEHQNIIKKSKFQSATNLPKSLGSEDLDDLFVDNYQGKVVSDIDKNNHNYDQNDNFELNVNQEFTQANHNYELPLDNNLLSQAESMNSDENILGSQIFEEQSDVNSWLVPTQETAKLEELFDQDIHLEDAHHSDINKNLDSATPISNEVDEMLVDMELVLPEDATKLEALFEDVDSQTTNDLDFEQDWTVVSTDTDSLRELDNLEFEDLEALLDEPAEASQLQLNEFDDLEALLDEPAEASQLQLSDFDDLEALLDEPANAAVAKKSVASDASDFGDLEALLDDSFTTSPPVAATTKRAIPPAAKQVDDEFGDLEKLLEQTDKSMGGPPTASQGQARPRQKVFEQTMRVPVKHLDSLSNLVGELVVNRNSLEEDQERMRQSLDNLLNYVQQLSDVGSRMQNLYERSLLESSLLASRQHHRSLSKAKPDTSSDHSSGMEYDPLEMDRFTPIHLLSQEMIELIVRVRESSSDIEFLVDETDQVARMLRQVTSQVQEGLTRSRMIPFAQTADRLQRGVRENARKNGKEVELYVEGRDTLLDKVILEHLTDPLNHMLNNAIAHGIETPDERQAIGKSRVGRITLRAFHQGNQTVIAVSDDGAGINTENVKQKAVKKGLITAQQAQTMSKPDIYDLLFHPGFSTKDQADELSGRGVGMDVVRTSLLEIRGTISTESVLGKGTNFTIRLPLTLSIGKALCCVSEKATIAFPMDGVEDMLEVPKDRIQTNAEGQSYIMWRDTRLTFQPLTELLTYNRQISRGSIYGGKREDDMVSIIVLRSAGNYIGLHVDRVLGEQEIVIKQLQGPVPKPVGIAGATVLGDGRIMPIADVLELIELSRGVISKEGTGSVWSSMQAKSEAPAAKSEPMVLIVDDSITVRELLSMTFNKSGYRVEQARDGQEAWDKLLGGLPCDIVFCDIEMPRMDGLELLSRIQKNDKLNHLPVAMLTSRGASRHQQMAAELGASGYFTKPYLEEALLDAAQRMMKGEVLLVAPSSNG</sequence>
<dbReference type="Proteomes" id="UP000010472">
    <property type="component" value="Chromosome"/>
</dbReference>
<reference evidence="14 15" key="1">
    <citation type="submission" date="2012-06" db="EMBL/GenBank/DDBJ databases">
        <title>Finished chromosome of genome of Crinalium epipsammum PCC 9333.</title>
        <authorList>
            <consortium name="US DOE Joint Genome Institute"/>
            <person name="Gugger M."/>
            <person name="Coursin T."/>
            <person name="Rippka R."/>
            <person name="Tandeau De Marsac N."/>
            <person name="Huntemann M."/>
            <person name="Wei C.-L."/>
            <person name="Han J."/>
            <person name="Detter J.C."/>
            <person name="Han C."/>
            <person name="Tapia R."/>
            <person name="Davenport K."/>
            <person name="Daligault H."/>
            <person name="Erkkila T."/>
            <person name="Gu W."/>
            <person name="Munk A.C.C."/>
            <person name="Teshima H."/>
            <person name="Xu Y."/>
            <person name="Chain P."/>
            <person name="Chen A."/>
            <person name="Krypides N."/>
            <person name="Mavromatis K."/>
            <person name="Markowitz V."/>
            <person name="Szeto E."/>
            <person name="Ivanova N."/>
            <person name="Mikhailova N."/>
            <person name="Ovchinnikova G."/>
            <person name="Pagani I."/>
            <person name="Pati A."/>
            <person name="Goodwin L."/>
            <person name="Peters L."/>
            <person name="Pitluck S."/>
            <person name="Woyke T."/>
            <person name="Kerfeld C."/>
        </authorList>
    </citation>
    <scope>NUCLEOTIDE SEQUENCE [LARGE SCALE GENOMIC DNA]</scope>
    <source>
        <strain evidence="14 15">PCC 9333</strain>
    </source>
</reference>
<feature type="region of interest" description="Disordered" evidence="9">
    <location>
        <begin position="559"/>
        <end position="581"/>
    </location>
</feature>
<keyword evidence="15" id="KW-1185">Reference proteome</keyword>
<dbReference type="CDD" id="cd00731">
    <property type="entry name" value="CheA_reg"/>
    <property type="match status" value="1"/>
</dbReference>
<feature type="domain" description="Histidine kinase" evidence="10">
    <location>
        <begin position="1306"/>
        <end position="1552"/>
    </location>
</feature>
<evidence type="ECO:0000256" key="3">
    <source>
        <dbReference type="ARBA" id="ARBA00022553"/>
    </source>
</evidence>
<dbReference type="FunFam" id="3.30.565.10:FF:000016">
    <property type="entry name" value="Chemotaxis protein CheA, putative"/>
    <property type="match status" value="1"/>
</dbReference>
<evidence type="ECO:0000256" key="4">
    <source>
        <dbReference type="ARBA" id="ARBA00022679"/>
    </source>
</evidence>
<dbReference type="eggNOG" id="COG0784">
    <property type="taxonomic scope" value="Bacteria"/>
</dbReference>
<dbReference type="InterPro" id="IPR003594">
    <property type="entry name" value="HATPase_dom"/>
</dbReference>
<evidence type="ECO:0000313" key="15">
    <source>
        <dbReference type="Proteomes" id="UP000010472"/>
    </source>
</evidence>
<dbReference type="InterPro" id="IPR037006">
    <property type="entry name" value="CheA-like_homodim_sf"/>
</dbReference>
<dbReference type="GO" id="GO:0005737">
    <property type="term" value="C:cytoplasm"/>
    <property type="evidence" value="ECO:0007669"/>
    <property type="project" value="InterPro"/>
</dbReference>
<dbReference type="Gene3D" id="1.20.120.160">
    <property type="entry name" value="HPT domain"/>
    <property type="match status" value="1"/>
</dbReference>
<evidence type="ECO:0000256" key="2">
    <source>
        <dbReference type="ARBA" id="ARBA00012438"/>
    </source>
</evidence>
<dbReference type="InterPro" id="IPR051315">
    <property type="entry name" value="Bact_Chemotaxis_CheA"/>
</dbReference>
<dbReference type="SMART" id="SM01231">
    <property type="entry name" value="H-kinase_dim"/>
    <property type="match status" value="1"/>
</dbReference>
<dbReference type="PROSITE" id="PS50851">
    <property type="entry name" value="CHEW"/>
    <property type="match status" value="1"/>
</dbReference>
<evidence type="ECO:0000256" key="1">
    <source>
        <dbReference type="ARBA" id="ARBA00000085"/>
    </source>
</evidence>
<dbReference type="Pfam" id="PF01584">
    <property type="entry name" value="CheW"/>
    <property type="match status" value="1"/>
</dbReference>
<dbReference type="InterPro" id="IPR004358">
    <property type="entry name" value="Sig_transdc_His_kin-like_C"/>
</dbReference>
<dbReference type="InterPro" id="IPR005467">
    <property type="entry name" value="His_kinase_dom"/>
</dbReference>
<dbReference type="GO" id="GO:0000155">
    <property type="term" value="F:phosphorelay sensor kinase activity"/>
    <property type="evidence" value="ECO:0007669"/>
    <property type="project" value="InterPro"/>
</dbReference>
<dbReference type="SUPFAM" id="SSF47226">
    <property type="entry name" value="Histidine-containing phosphotransfer domain, HPT domain"/>
    <property type="match status" value="1"/>
</dbReference>
<organism evidence="14 15">
    <name type="scientific">Crinalium epipsammum PCC 9333</name>
    <dbReference type="NCBI Taxonomy" id="1173022"/>
    <lineage>
        <taxon>Bacteria</taxon>
        <taxon>Bacillati</taxon>
        <taxon>Cyanobacteriota</taxon>
        <taxon>Cyanophyceae</taxon>
        <taxon>Gomontiellales</taxon>
        <taxon>Gomontiellaceae</taxon>
        <taxon>Crinalium</taxon>
    </lineage>
</organism>
<dbReference type="PATRIC" id="fig|1173022.3.peg.1289"/>
<dbReference type="InterPro" id="IPR036061">
    <property type="entry name" value="CheW-like_dom_sf"/>
</dbReference>
<dbReference type="PROSITE" id="PS50894">
    <property type="entry name" value="HPT"/>
    <property type="match status" value="1"/>
</dbReference>
<dbReference type="CDD" id="cd00156">
    <property type="entry name" value="REC"/>
    <property type="match status" value="1"/>
</dbReference>
<evidence type="ECO:0000256" key="5">
    <source>
        <dbReference type="ARBA" id="ARBA00022777"/>
    </source>
</evidence>
<dbReference type="SMART" id="SM00260">
    <property type="entry name" value="CheW"/>
    <property type="match status" value="1"/>
</dbReference>
<dbReference type="Gene3D" id="1.10.287.560">
    <property type="entry name" value="Histidine kinase CheA-like, homodimeric domain"/>
    <property type="match status" value="1"/>
</dbReference>
<dbReference type="PRINTS" id="PR00344">
    <property type="entry name" value="BCTRLSENSOR"/>
</dbReference>
<dbReference type="EC" id="2.7.13.3" evidence="2"/>
<dbReference type="InterPro" id="IPR036890">
    <property type="entry name" value="HATPase_C_sf"/>
</dbReference>
<dbReference type="Gene3D" id="3.40.50.2300">
    <property type="match status" value="1"/>
</dbReference>
<dbReference type="InterPro" id="IPR002545">
    <property type="entry name" value="CheW-lke_dom"/>
</dbReference>
<dbReference type="SUPFAM" id="SSF50341">
    <property type="entry name" value="CheW-like"/>
    <property type="match status" value="1"/>
</dbReference>
<evidence type="ECO:0000256" key="8">
    <source>
        <dbReference type="PROSITE-ProRule" id="PRU00169"/>
    </source>
</evidence>
<dbReference type="SUPFAM" id="SSF52172">
    <property type="entry name" value="CheY-like"/>
    <property type="match status" value="1"/>
</dbReference>
<dbReference type="CDD" id="cd16916">
    <property type="entry name" value="HATPase_CheA-like"/>
    <property type="match status" value="1"/>
</dbReference>
<evidence type="ECO:0000256" key="7">
    <source>
        <dbReference type="PROSITE-ProRule" id="PRU00110"/>
    </source>
</evidence>
<dbReference type="Gene3D" id="3.30.565.10">
    <property type="entry name" value="Histidine kinase-like ATPase, C-terminal domain"/>
    <property type="match status" value="1"/>
</dbReference>
<dbReference type="SMART" id="SM00387">
    <property type="entry name" value="HATPase_c"/>
    <property type="match status" value="1"/>
</dbReference>
<dbReference type="KEGG" id="cep:Cri9333_1190"/>
<feature type="domain" description="Response regulatory" evidence="11">
    <location>
        <begin position="1726"/>
        <end position="1843"/>
    </location>
</feature>
<dbReference type="HOGENOM" id="CLU_000650_6_2_3"/>
<dbReference type="InterPro" id="IPR036641">
    <property type="entry name" value="HPT_dom_sf"/>
</dbReference>
<evidence type="ECO:0000259" key="10">
    <source>
        <dbReference type="PROSITE" id="PS50109"/>
    </source>
</evidence>
<dbReference type="Gene3D" id="2.30.30.40">
    <property type="entry name" value="SH3 Domains"/>
    <property type="match status" value="1"/>
</dbReference>
<keyword evidence="5 14" id="KW-0418">Kinase</keyword>
<proteinExistence type="predicted"/>
<evidence type="ECO:0000256" key="9">
    <source>
        <dbReference type="SAM" id="MobiDB-lite"/>
    </source>
</evidence>
<dbReference type="Pfam" id="PF01627">
    <property type="entry name" value="Hpt"/>
    <property type="match status" value="1"/>
</dbReference>
<dbReference type="InterPro" id="IPR004105">
    <property type="entry name" value="CheA-like_dim"/>
</dbReference>
<dbReference type="PROSITE" id="PS50109">
    <property type="entry name" value="HIS_KIN"/>
    <property type="match status" value="1"/>
</dbReference>
<dbReference type="Pfam" id="PF02518">
    <property type="entry name" value="HATPase_c"/>
    <property type="match status" value="1"/>
</dbReference>
<dbReference type="InterPro" id="IPR008207">
    <property type="entry name" value="Sig_transdc_His_kin_Hpt_dom"/>
</dbReference>
<dbReference type="InterPro" id="IPR001789">
    <property type="entry name" value="Sig_transdc_resp-reg_receiver"/>
</dbReference>
<keyword evidence="6" id="KW-0902">Two-component regulatory system</keyword>
<evidence type="ECO:0000259" key="12">
    <source>
        <dbReference type="PROSITE" id="PS50851"/>
    </source>
</evidence>
<dbReference type="Pfam" id="PF00072">
    <property type="entry name" value="Response_reg"/>
    <property type="match status" value="1"/>
</dbReference>
<feature type="modified residue" description="Phosphohistidine" evidence="7">
    <location>
        <position position="49"/>
    </location>
</feature>
<dbReference type="SUPFAM" id="SSF55874">
    <property type="entry name" value="ATPase domain of HSP90 chaperone/DNA topoisomerase II/histidine kinase"/>
    <property type="match status" value="1"/>
</dbReference>
<feature type="compositionally biased region" description="Polar residues" evidence="9">
    <location>
        <begin position="463"/>
        <end position="480"/>
    </location>
</feature>
<evidence type="ECO:0000259" key="13">
    <source>
        <dbReference type="PROSITE" id="PS50894"/>
    </source>
</evidence>
<dbReference type="EMBL" id="CP003620">
    <property type="protein sequence ID" value="AFZ12094.1"/>
    <property type="molecule type" value="Genomic_DNA"/>
</dbReference>
<evidence type="ECO:0000259" key="11">
    <source>
        <dbReference type="PROSITE" id="PS50110"/>
    </source>
</evidence>
<dbReference type="STRING" id="1173022.Cri9333_1190"/>
<dbReference type="Pfam" id="PF02895">
    <property type="entry name" value="H-kinase_dim"/>
    <property type="match status" value="1"/>
</dbReference>
<name>K9VX17_9CYAN</name>
<dbReference type="PANTHER" id="PTHR43395:SF1">
    <property type="entry name" value="CHEMOTAXIS PROTEIN CHEA"/>
    <property type="match status" value="1"/>
</dbReference>
<dbReference type="InterPro" id="IPR011006">
    <property type="entry name" value="CheY-like_superfamily"/>
</dbReference>
<feature type="compositionally biased region" description="Low complexity" evidence="9">
    <location>
        <begin position="568"/>
        <end position="581"/>
    </location>
</feature>
<feature type="domain" description="CheW-like" evidence="12">
    <location>
        <begin position="1546"/>
        <end position="1698"/>
    </location>
</feature>
<keyword evidence="3 8" id="KW-0597">Phosphoprotein</keyword>
<dbReference type="InterPro" id="IPR036097">
    <property type="entry name" value="HisK_dim/P_sf"/>
</dbReference>
<evidence type="ECO:0000313" key="14">
    <source>
        <dbReference type="EMBL" id="AFZ12094.1"/>
    </source>
</evidence>
<keyword evidence="4" id="KW-0808">Transferase</keyword>
<comment type="catalytic activity">
    <reaction evidence="1">
        <text>ATP + protein L-histidine = ADP + protein N-phospho-L-histidine.</text>
        <dbReference type="EC" id="2.7.13.3"/>
    </reaction>
</comment>
<dbReference type="CDD" id="cd00088">
    <property type="entry name" value="HPT"/>
    <property type="match status" value="1"/>
</dbReference>
<dbReference type="SUPFAM" id="SSF47384">
    <property type="entry name" value="Homodimeric domain of signal transducing histidine kinase"/>
    <property type="match status" value="1"/>
</dbReference>
<dbReference type="eggNOG" id="COG0643">
    <property type="taxonomic scope" value="Bacteria"/>
</dbReference>
<dbReference type="SMART" id="SM00448">
    <property type="entry name" value="REC"/>
    <property type="match status" value="1"/>
</dbReference>
<dbReference type="PANTHER" id="PTHR43395">
    <property type="entry name" value="SENSOR HISTIDINE KINASE CHEA"/>
    <property type="match status" value="1"/>
</dbReference>
<dbReference type="PROSITE" id="PS50110">
    <property type="entry name" value="RESPONSE_REGULATORY"/>
    <property type="match status" value="1"/>
</dbReference>
<accession>K9VX17</accession>
<feature type="domain" description="HPt" evidence="13">
    <location>
        <begin position="2"/>
        <end position="109"/>
    </location>
</feature>